<dbReference type="EMBL" id="BMIA01000004">
    <property type="protein sequence ID" value="GGH48480.1"/>
    <property type="molecule type" value="Genomic_DNA"/>
</dbReference>
<dbReference type="SMART" id="SM00448">
    <property type="entry name" value="REC"/>
    <property type="match status" value="1"/>
</dbReference>
<evidence type="ECO:0000256" key="1">
    <source>
        <dbReference type="ARBA" id="ARBA00023125"/>
    </source>
</evidence>
<evidence type="ECO:0000259" key="4">
    <source>
        <dbReference type="PROSITE" id="PS50930"/>
    </source>
</evidence>
<keyword evidence="2" id="KW-0597">Phosphoprotein</keyword>
<evidence type="ECO:0000256" key="2">
    <source>
        <dbReference type="PROSITE-ProRule" id="PRU00169"/>
    </source>
</evidence>
<dbReference type="Pfam" id="PF04397">
    <property type="entry name" value="LytTR"/>
    <property type="match status" value="1"/>
</dbReference>
<comment type="caution">
    <text evidence="5">The sequence shown here is derived from an EMBL/GenBank/DDBJ whole genome shotgun (WGS) entry which is preliminary data.</text>
</comment>
<sequence>MINCLIIDDEQHCIDTLSAMLKARFSAKVSVAGSTTDSRKAAEMIEQHQPDVLFIDVEMPYFNGIQVVDAIPNRSCAVIFTTAYDQYALQALKTEAVDYLLKPISLRELGEAIEKAAQRLQLLRAEVVKKDLPLPQKLLLPTSKGLLAASIPSIIRVEADSNYCRFHIDGKPEIVVAKTLKEYEEILVPSNFFRVHQSHLINLHYVEYFHPGLEEYVILTNGEQIEVSRRRKAEFLQKLAAL</sequence>
<dbReference type="Gene3D" id="2.40.50.1020">
    <property type="entry name" value="LytTr DNA-binding domain"/>
    <property type="match status" value="1"/>
</dbReference>
<dbReference type="GO" id="GO:0003677">
    <property type="term" value="F:DNA binding"/>
    <property type="evidence" value="ECO:0007669"/>
    <property type="project" value="UniProtKB-KW"/>
</dbReference>
<organism evidence="5 6">
    <name type="scientific">Dyadobacter endophyticus</name>
    <dbReference type="NCBI Taxonomy" id="1749036"/>
    <lineage>
        <taxon>Bacteria</taxon>
        <taxon>Pseudomonadati</taxon>
        <taxon>Bacteroidota</taxon>
        <taxon>Cytophagia</taxon>
        <taxon>Cytophagales</taxon>
        <taxon>Spirosomataceae</taxon>
        <taxon>Dyadobacter</taxon>
    </lineage>
</organism>
<dbReference type="InterPro" id="IPR007492">
    <property type="entry name" value="LytTR_DNA-bd_dom"/>
</dbReference>
<dbReference type="SUPFAM" id="SSF52172">
    <property type="entry name" value="CheY-like"/>
    <property type="match status" value="1"/>
</dbReference>
<accession>A0ABQ1Z3K6</accession>
<feature type="domain" description="HTH LytTR-type" evidence="4">
    <location>
        <begin position="138"/>
        <end position="241"/>
    </location>
</feature>
<reference evidence="6" key="1">
    <citation type="journal article" date="2019" name="Int. J. Syst. Evol. Microbiol.">
        <title>The Global Catalogue of Microorganisms (GCM) 10K type strain sequencing project: providing services to taxonomists for standard genome sequencing and annotation.</title>
        <authorList>
            <consortium name="The Broad Institute Genomics Platform"/>
            <consortium name="The Broad Institute Genome Sequencing Center for Infectious Disease"/>
            <person name="Wu L."/>
            <person name="Ma J."/>
        </authorList>
    </citation>
    <scope>NUCLEOTIDE SEQUENCE [LARGE SCALE GENOMIC DNA]</scope>
    <source>
        <strain evidence="6">CGMCC 1.15288</strain>
    </source>
</reference>
<dbReference type="Pfam" id="PF00072">
    <property type="entry name" value="Response_reg"/>
    <property type="match status" value="1"/>
</dbReference>
<proteinExistence type="predicted"/>
<dbReference type="PROSITE" id="PS50110">
    <property type="entry name" value="RESPONSE_REGULATORY"/>
    <property type="match status" value="1"/>
</dbReference>
<gene>
    <name evidence="5" type="ORF">GCM10007423_49730</name>
</gene>
<dbReference type="PROSITE" id="PS50930">
    <property type="entry name" value="HTH_LYTTR"/>
    <property type="match status" value="1"/>
</dbReference>
<dbReference type="InterPro" id="IPR011006">
    <property type="entry name" value="CheY-like_superfamily"/>
</dbReference>
<dbReference type="PANTHER" id="PTHR48111">
    <property type="entry name" value="REGULATOR OF RPOS"/>
    <property type="match status" value="1"/>
</dbReference>
<dbReference type="InterPro" id="IPR001789">
    <property type="entry name" value="Sig_transdc_resp-reg_receiver"/>
</dbReference>
<feature type="modified residue" description="4-aspartylphosphate" evidence="2">
    <location>
        <position position="56"/>
    </location>
</feature>
<dbReference type="Gene3D" id="3.40.50.2300">
    <property type="match status" value="1"/>
</dbReference>
<evidence type="ECO:0000313" key="5">
    <source>
        <dbReference type="EMBL" id="GGH48480.1"/>
    </source>
</evidence>
<dbReference type="SMART" id="SM00850">
    <property type="entry name" value="LytTR"/>
    <property type="match status" value="1"/>
</dbReference>
<dbReference type="PANTHER" id="PTHR48111:SF69">
    <property type="entry name" value="RESPONSE REGULATOR RECEIVER"/>
    <property type="match status" value="1"/>
</dbReference>
<evidence type="ECO:0000313" key="6">
    <source>
        <dbReference type="Proteomes" id="UP000600214"/>
    </source>
</evidence>
<evidence type="ECO:0000259" key="3">
    <source>
        <dbReference type="PROSITE" id="PS50110"/>
    </source>
</evidence>
<feature type="domain" description="Response regulatory" evidence="3">
    <location>
        <begin position="3"/>
        <end position="117"/>
    </location>
</feature>
<keyword evidence="1 5" id="KW-0238">DNA-binding</keyword>
<dbReference type="Proteomes" id="UP000600214">
    <property type="component" value="Unassembled WGS sequence"/>
</dbReference>
<keyword evidence="6" id="KW-1185">Reference proteome</keyword>
<name>A0ABQ1Z3K6_9BACT</name>
<dbReference type="InterPro" id="IPR039420">
    <property type="entry name" value="WalR-like"/>
</dbReference>
<protein>
    <submittedName>
        <fullName evidence="5">DNA-binding response regulator</fullName>
    </submittedName>
</protein>
<dbReference type="RefSeq" id="WP_188937502.1">
    <property type="nucleotide sequence ID" value="NZ_BMIA01000004.1"/>
</dbReference>